<dbReference type="GO" id="GO:0006508">
    <property type="term" value="P:proteolysis"/>
    <property type="evidence" value="ECO:0007669"/>
    <property type="project" value="UniProtKB-KW"/>
</dbReference>
<dbReference type="InterPro" id="IPR008758">
    <property type="entry name" value="Peptidase_S28"/>
</dbReference>
<keyword evidence="3" id="KW-0732">Signal</keyword>
<dbReference type="PANTHER" id="PTHR11010:SF38">
    <property type="entry name" value="LYSOSOMAL PRO-X CARBOXYPEPTIDASE"/>
    <property type="match status" value="1"/>
</dbReference>
<comment type="similarity">
    <text evidence="1">Belongs to the peptidase S28 family.</text>
</comment>
<keyword evidence="5" id="KW-0325">Glycoprotein</keyword>
<dbReference type="GO" id="GO:0070008">
    <property type="term" value="F:serine-type exopeptidase activity"/>
    <property type="evidence" value="ECO:0007669"/>
    <property type="project" value="InterPro"/>
</dbReference>
<name>A0A183AL42_9TREM</name>
<dbReference type="PANTHER" id="PTHR11010">
    <property type="entry name" value="PROTEASE S28 PRO-X CARBOXYPEPTIDASE-RELATED"/>
    <property type="match status" value="1"/>
</dbReference>
<evidence type="ECO:0000256" key="5">
    <source>
        <dbReference type="ARBA" id="ARBA00023180"/>
    </source>
</evidence>
<evidence type="ECO:0000256" key="6">
    <source>
        <dbReference type="SAM" id="Phobius"/>
    </source>
</evidence>
<dbReference type="SUPFAM" id="SSF53474">
    <property type="entry name" value="alpha/beta-Hydrolases"/>
    <property type="match status" value="1"/>
</dbReference>
<dbReference type="InterPro" id="IPR029058">
    <property type="entry name" value="AB_hydrolase_fold"/>
</dbReference>
<sequence length="81" mass="8708">LQDSKHFGYLTAEQAMADYASLISNLTASYADFQSSAVIAIGGSYGGMLAAWMRMKYPNLVHGQVNLSFFSLLPSVPIVCA</sequence>
<reference evidence="7" key="1">
    <citation type="submission" date="2016-06" db="UniProtKB">
        <authorList>
            <consortium name="WormBaseParasite"/>
        </authorList>
    </citation>
    <scope>IDENTIFICATION</scope>
</reference>
<accession>A0A183AL42</accession>
<evidence type="ECO:0000256" key="4">
    <source>
        <dbReference type="ARBA" id="ARBA00022801"/>
    </source>
</evidence>
<proteinExistence type="inferred from homology"/>
<dbReference type="Gene3D" id="3.40.50.1820">
    <property type="entry name" value="alpha/beta hydrolase"/>
    <property type="match status" value="1"/>
</dbReference>
<dbReference type="AlphaFoldDB" id="A0A183AL42"/>
<organism evidence="7">
    <name type="scientific">Echinostoma caproni</name>
    <dbReference type="NCBI Taxonomy" id="27848"/>
    <lineage>
        <taxon>Eukaryota</taxon>
        <taxon>Metazoa</taxon>
        <taxon>Spiralia</taxon>
        <taxon>Lophotrochozoa</taxon>
        <taxon>Platyhelminthes</taxon>
        <taxon>Trematoda</taxon>
        <taxon>Digenea</taxon>
        <taxon>Plagiorchiida</taxon>
        <taxon>Echinostomata</taxon>
        <taxon>Echinostomatoidea</taxon>
        <taxon>Echinostomatidae</taxon>
        <taxon>Echinostoma</taxon>
    </lineage>
</organism>
<keyword evidence="6" id="KW-1133">Transmembrane helix</keyword>
<evidence type="ECO:0000313" key="7">
    <source>
        <dbReference type="WBParaSite" id="ECPE_0000769301-mRNA-1"/>
    </source>
</evidence>
<keyword evidence="2" id="KW-0645">Protease</keyword>
<evidence type="ECO:0000256" key="3">
    <source>
        <dbReference type="ARBA" id="ARBA00022729"/>
    </source>
</evidence>
<feature type="transmembrane region" description="Helical" evidence="6">
    <location>
        <begin position="33"/>
        <end position="52"/>
    </location>
</feature>
<protein>
    <submittedName>
        <fullName evidence="7">Lysosomal Pro-X carboxypeptidase</fullName>
    </submittedName>
</protein>
<dbReference type="Pfam" id="PF05577">
    <property type="entry name" value="Peptidase_S28"/>
    <property type="match status" value="1"/>
</dbReference>
<dbReference type="GO" id="GO:0008239">
    <property type="term" value="F:dipeptidyl-peptidase activity"/>
    <property type="evidence" value="ECO:0007669"/>
    <property type="project" value="TreeGrafter"/>
</dbReference>
<evidence type="ECO:0000256" key="1">
    <source>
        <dbReference type="ARBA" id="ARBA00011079"/>
    </source>
</evidence>
<evidence type="ECO:0000256" key="2">
    <source>
        <dbReference type="ARBA" id="ARBA00022670"/>
    </source>
</evidence>
<keyword evidence="6" id="KW-0472">Membrane</keyword>
<dbReference type="WBParaSite" id="ECPE_0000769301-mRNA-1">
    <property type="protein sequence ID" value="ECPE_0000769301-mRNA-1"/>
    <property type="gene ID" value="ECPE_0000769301"/>
</dbReference>
<keyword evidence="6" id="KW-0812">Transmembrane</keyword>
<keyword evidence="4" id="KW-0378">Hydrolase</keyword>